<dbReference type="AlphaFoldDB" id="A0A6A1VVT1"/>
<dbReference type="EMBL" id="RXIC02000022">
    <property type="protein sequence ID" value="KAB1217041.1"/>
    <property type="molecule type" value="Genomic_DNA"/>
</dbReference>
<evidence type="ECO:0000313" key="2">
    <source>
        <dbReference type="EMBL" id="KAB1217041.1"/>
    </source>
</evidence>
<organism evidence="2 3">
    <name type="scientific">Morella rubra</name>
    <name type="common">Chinese bayberry</name>
    <dbReference type="NCBI Taxonomy" id="262757"/>
    <lineage>
        <taxon>Eukaryota</taxon>
        <taxon>Viridiplantae</taxon>
        <taxon>Streptophyta</taxon>
        <taxon>Embryophyta</taxon>
        <taxon>Tracheophyta</taxon>
        <taxon>Spermatophyta</taxon>
        <taxon>Magnoliopsida</taxon>
        <taxon>eudicotyledons</taxon>
        <taxon>Gunneridae</taxon>
        <taxon>Pentapetalae</taxon>
        <taxon>rosids</taxon>
        <taxon>fabids</taxon>
        <taxon>Fagales</taxon>
        <taxon>Myricaceae</taxon>
        <taxon>Morella</taxon>
    </lineage>
</organism>
<reference evidence="2 3" key="1">
    <citation type="journal article" date="2019" name="Plant Biotechnol. J.">
        <title>The red bayberry genome and genetic basis of sex determination.</title>
        <authorList>
            <person name="Jia H.M."/>
            <person name="Jia H.J."/>
            <person name="Cai Q.L."/>
            <person name="Wang Y."/>
            <person name="Zhao H.B."/>
            <person name="Yang W.F."/>
            <person name="Wang G.Y."/>
            <person name="Li Y.H."/>
            <person name="Zhan D.L."/>
            <person name="Shen Y.T."/>
            <person name="Niu Q.F."/>
            <person name="Chang L."/>
            <person name="Qiu J."/>
            <person name="Zhao L."/>
            <person name="Xie H.B."/>
            <person name="Fu W.Y."/>
            <person name="Jin J."/>
            <person name="Li X.W."/>
            <person name="Jiao Y."/>
            <person name="Zhou C.C."/>
            <person name="Tu T."/>
            <person name="Chai C.Y."/>
            <person name="Gao J.L."/>
            <person name="Fan L.J."/>
            <person name="van de Weg E."/>
            <person name="Wang J.Y."/>
            <person name="Gao Z.S."/>
        </authorList>
    </citation>
    <scope>NUCLEOTIDE SEQUENCE [LARGE SCALE GENOMIC DNA]</scope>
    <source>
        <tissue evidence="2">Leaves</tissue>
    </source>
</reference>
<name>A0A6A1VVT1_9ROSI</name>
<proteinExistence type="predicted"/>
<feature type="compositionally biased region" description="Polar residues" evidence="1">
    <location>
        <begin position="436"/>
        <end position="457"/>
    </location>
</feature>
<evidence type="ECO:0000256" key="1">
    <source>
        <dbReference type="SAM" id="MobiDB-lite"/>
    </source>
</evidence>
<dbReference type="Proteomes" id="UP000516437">
    <property type="component" value="Chromosome 4"/>
</dbReference>
<keyword evidence="3" id="KW-1185">Reference proteome</keyword>
<protein>
    <submittedName>
        <fullName evidence="2">Uncharacterized protein</fullName>
    </submittedName>
</protein>
<accession>A0A6A1VVT1</accession>
<dbReference type="Pfam" id="PF05904">
    <property type="entry name" value="DUF863"/>
    <property type="match status" value="1"/>
</dbReference>
<sequence>MLMQGVFDLNSVQMYTESHKEALKKTMLNQEVIFRNQVEELHRLYTIQKTLMENLAWGEFDRYTSRKARTQSSLLPRAHSAIYEPLAKEVVYSSISTVGPTQSTSHMSIGGHRGIYYKLWQGPQDLHLPADQNFCYVDPELKLSLSTGEDSRRKGSSKRTWSDNEAGPCAQIIINLEDSSERVSNEGERDGPFFKCAALKTHSGGKHEPEFSVRINKHLPDVIAASHSVLGDGKCCKNQNSLSKGFKDCGIPIPRRNLSTMMQQPTSFKATLVDLNKVQVDDSSCCSNDFLVAHPSTASSANVFVELVGRVHKHTCASIENKNCSKETSKMLQQDEAVDSSLADSNCKGKITEIWARNSKFHGAGGSEAAGVEAVSRIPPGLCEDHGGHRSDHNKCTVNLGVTSEHTNDLLDNPNLTLVATRQKHFEKNAVEDVMLSSSGQRQNSTQDGRGTTSPASCKSCGNIDNDSGSVKTVQSGIEMGSSNLSAFDQFSGTGIGCQVAETLSGNQGQGSSDGSESKHDCLNNKQESSEADVSIQRAAESLLQFSLEMTSGTQGCSPKKAALAEMKNEVREQPQYSSDSFELIALNLEECTADDYSILSKPFEVNDAETKDLAFKLRRGRRMKDFQKEILPDLASLSRHEIREDINILEGVLRSREYRKIRARMADKQSWCAPVRSRRSALNHVRRRQYER</sequence>
<comment type="caution">
    <text evidence="2">The sequence shown here is derived from an EMBL/GenBank/DDBJ whole genome shotgun (WGS) entry which is preliminary data.</text>
</comment>
<dbReference type="PANTHER" id="PTHR33167:SF29">
    <property type="entry name" value="T28K15.14 PROTEIN"/>
    <property type="match status" value="1"/>
</dbReference>
<dbReference type="PANTHER" id="PTHR33167">
    <property type="entry name" value="TRANSCRIPTION FACTOR, PUTATIVE (DUF863)-RELATED"/>
    <property type="match status" value="1"/>
</dbReference>
<dbReference type="OrthoDB" id="786875at2759"/>
<gene>
    <name evidence="2" type="ORF">CJ030_MR4G021280</name>
</gene>
<evidence type="ECO:0000313" key="3">
    <source>
        <dbReference type="Proteomes" id="UP000516437"/>
    </source>
</evidence>
<feature type="compositionally biased region" description="Low complexity" evidence="1">
    <location>
        <begin position="505"/>
        <end position="515"/>
    </location>
</feature>
<feature type="region of interest" description="Disordered" evidence="1">
    <location>
        <begin position="504"/>
        <end position="533"/>
    </location>
</feature>
<dbReference type="InterPro" id="IPR008581">
    <property type="entry name" value="DUF863_pln"/>
</dbReference>
<feature type="region of interest" description="Disordered" evidence="1">
    <location>
        <begin position="433"/>
        <end position="461"/>
    </location>
</feature>